<proteinExistence type="predicted"/>
<keyword evidence="3" id="KW-1185">Reference proteome</keyword>
<comment type="caution">
    <text evidence="2">The sequence shown here is derived from an EMBL/GenBank/DDBJ whole genome shotgun (WGS) entry which is preliminary data.</text>
</comment>
<dbReference type="InterPro" id="IPR021917">
    <property type="entry name" value="Unchr_Zn-peptidase-like"/>
</dbReference>
<reference evidence="2" key="1">
    <citation type="journal article" date="2023" name="Mol. Phylogenet. Evol.">
        <title>Genome-scale phylogeny and comparative genomics of the fungal order Sordariales.</title>
        <authorList>
            <person name="Hensen N."/>
            <person name="Bonometti L."/>
            <person name="Westerberg I."/>
            <person name="Brannstrom I.O."/>
            <person name="Guillou S."/>
            <person name="Cros-Aarteil S."/>
            <person name="Calhoun S."/>
            <person name="Haridas S."/>
            <person name="Kuo A."/>
            <person name="Mondo S."/>
            <person name="Pangilinan J."/>
            <person name="Riley R."/>
            <person name="LaButti K."/>
            <person name="Andreopoulos B."/>
            <person name="Lipzen A."/>
            <person name="Chen C."/>
            <person name="Yan M."/>
            <person name="Daum C."/>
            <person name="Ng V."/>
            <person name="Clum A."/>
            <person name="Steindorff A."/>
            <person name="Ohm R.A."/>
            <person name="Martin F."/>
            <person name="Silar P."/>
            <person name="Natvig D.O."/>
            <person name="Lalanne C."/>
            <person name="Gautier V."/>
            <person name="Ament-Velasquez S.L."/>
            <person name="Kruys A."/>
            <person name="Hutchinson M.I."/>
            <person name="Powell A.J."/>
            <person name="Barry K."/>
            <person name="Miller A.N."/>
            <person name="Grigoriev I.V."/>
            <person name="Debuchy R."/>
            <person name="Gladieux P."/>
            <person name="Hiltunen Thoren M."/>
            <person name="Johannesson H."/>
        </authorList>
    </citation>
    <scope>NUCLEOTIDE SEQUENCE</scope>
    <source>
        <strain evidence="2">CBS 232.78</strain>
    </source>
</reference>
<reference evidence="2" key="2">
    <citation type="submission" date="2023-06" db="EMBL/GenBank/DDBJ databases">
        <authorList>
            <consortium name="Lawrence Berkeley National Laboratory"/>
            <person name="Haridas S."/>
            <person name="Hensen N."/>
            <person name="Bonometti L."/>
            <person name="Westerberg I."/>
            <person name="Brannstrom I.O."/>
            <person name="Guillou S."/>
            <person name="Cros-Aarteil S."/>
            <person name="Calhoun S."/>
            <person name="Kuo A."/>
            <person name="Mondo S."/>
            <person name="Pangilinan J."/>
            <person name="Riley R."/>
            <person name="LaButti K."/>
            <person name="Andreopoulos B."/>
            <person name="Lipzen A."/>
            <person name="Chen C."/>
            <person name="Yanf M."/>
            <person name="Daum C."/>
            <person name="Ng V."/>
            <person name="Clum A."/>
            <person name="Steindorff A."/>
            <person name="Ohm R."/>
            <person name="Martin F."/>
            <person name="Silar P."/>
            <person name="Natvig D."/>
            <person name="Lalanne C."/>
            <person name="Gautier V."/>
            <person name="Ament-velasquez S.L."/>
            <person name="Kruys A."/>
            <person name="Hutchinson M.I."/>
            <person name="Powell A.J."/>
            <person name="Barry K."/>
            <person name="Miller A.N."/>
            <person name="Grigoriev I.V."/>
            <person name="Debuchy R."/>
            <person name="Gladieux P."/>
            <person name="Thoren M.H."/>
            <person name="Johannesson H."/>
        </authorList>
    </citation>
    <scope>NUCLEOTIDE SEQUENCE</scope>
    <source>
        <strain evidence="2">CBS 232.78</strain>
    </source>
</reference>
<protein>
    <submittedName>
        <fullName evidence="2">Peptidase family-domain-containing protein</fullName>
    </submittedName>
</protein>
<dbReference type="InterPro" id="IPR053002">
    <property type="entry name" value="Metalloproteinase_M10B"/>
</dbReference>
<evidence type="ECO:0000313" key="2">
    <source>
        <dbReference type="EMBL" id="KAK3386197.1"/>
    </source>
</evidence>
<accession>A0AAE0U0B4</accession>
<feature type="region of interest" description="Disordered" evidence="1">
    <location>
        <begin position="691"/>
        <end position="743"/>
    </location>
</feature>
<dbReference type="Pfam" id="PF12044">
    <property type="entry name" value="Metallopep"/>
    <property type="match status" value="1"/>
</dbReference>
<dbReference type="PANTHER" id="PTHR21054">
    <property type="entry name" value="ZINC METALLOPROTEINASE-RELATED"/>
    <property type="match status" value="1"/>
</dbReference>
<dbReference type="EMBL" id="JAULSW010000004">
    <property type="protein sequence ID" value="KAK3386197.1"/>
    <property type="molecule type" value="Genomic_DNA"/>
</dbReference>
<name>A0AAE0U0B4_9PEZI</name>
<evidence type="ECO:0000256" key="1">
    <source>
        <dbReference type="SAM" id="MobiDB-lite"/>
    </source>
</evidence>
<dbReference type="Proteomes" id="UP001285441">
    <property type="component" value="Unassembled WGS sequence"/>
</dbReference>
<organism evidence="2 3">
    <name type="scientific">Podospora didyma</name>
    <dbReference type="NCBI Taxonomy" id="330526"/>
    <lineage>
        <taxon>Eukaryota</taxon>
        <taxon>Fungi</taxon>
        <taxon>Dikarya</taxon>
        <taxon>Ascomycota</taxon>
        <taxon>Pezizomycotina</taxon>
        <taxon>Sordariomycetes</taxon>
        <taxon>Sordariomycetidae</taxon>
        <taxon>Sordariales</taxon>
        <taxon>Podosporaceae</taxon>
        <taxon>Podospora</taxon>
    </lineage>
</organism>
<sequence>MFKLANIQDGNEVFQRCLLVRGHANVDGGDSVSVETKNEAGRIIFPRQRWPMCQGWFKALLMLSPGQNTIVFTGEATGDAISKPVHQITIRYTPLLQTPPLHLAILVAQDSPLFIDCPPAKFGGLSSTHSGLEAAIAKFRMTAYMWQALTADDLFSKGLGRRSFRLEEEWAADTVSRSFVISDGTTEAGDRMQSTAKVHLIRTSKTVAELRDAQIAQQNQNGQRRDELHQIFTQSIKTHGSPFLTEAKPVVAGLILDSHFDAGKNLILAHAALGSHDPNGLSLGIFGSHTTYAWPRFLEEVAFCLSDTTSPGDTVGNDANECGSMWEACAVGQGAFLHEVGHAFSAPHTSGIMERGYSPDWPKCFLAETAYCVHAKTQGISPVNPDTSNDCNWDVRDALRFHSLPHFRHPSDSQLSKAGIDIELQDDSEEDFVRIKVTCEAGIAQVLLGGEIEPVTSIAAPTQSFGYTIDELETRFPSTKTLELEILASNGKHRVVDVFKFMAAKTYIRLPGSTIRLKKQAVTGGDQNICADDWEWTVMLKKRGHDGSLVNASKIDIRVGCGLDGAIVYYKDGSQVPCGPRGRQGGDPGMGGHQSRKMAIPRGVDVVKVAVTKCEYWSLRGLRMWLSNGQARGALNKQEGEVEVLTPGKDERIVGFFGTSGGGGMVKKFGIVTAPKNARLPDSMYDMEELQNLPLGRPSKRVKRSNRDDEDDSDHTEGEDSFTSEDNDSGYDNDSDVEFDADD</sequence>
<dbReference type="PANTHER" id="PTHR21054:SF2">
    <property type="entry name" value="MIP04191P"/>
    <property type="match status" value="1"/>
</dbReference>
<dbReference type="GO" id="GO:0005737">
    <property type="term" value="C:cytoplasm"/>
    <property type="evidence" value="ECO:0007669"/>
    <property type="project" value="TreeGrafter"/>
</dbReference>
<evidence type="ECO:0000313" key="3">
    <source>
        <dbReference type="Proteomes" id="UP001285441"/>
    </source>
</evidence>
<feature type="compositionally biased region" description="Acidic residues" evidence="1">
    <location>
        <begin position="708"/>
        <end position="743"/>
    </location>
</feature>
<gene>
    <name evidence="2" type="ORF">B0H63DRAFT_434086</name>
</gene>
<dbReference type="AlphaFoldDB" id="A0AAE0U0B4"/>